<dbReference type="Proteomes" id="UP000294678">
    <property type="component" value="Unassembled WGS sequence"/>
</dbReference>
<dbReference type="InterPro" id="IPR017853">
    <property type="entry name" value="GH"/>
</dbReference>
<dbReference type="InterPro" id="IPR006047">
    <property type="entry name" value="GH13_cat_dom"/>
</dbReference>
<dbReference type="GO" id="GO:0016798">
    <property type="term" value="F:hydrolase activity, acting on glycosyl bonds"/>
    <property type="evidence" value="ECO:0007669"/>
    <property type="project" value="UniProtKB-KW"/>
</dbReference>
<keyword evidence="2 4" id="KW-0326">Glycosidase</keyword>
<comment type="caution">
    <text evidence="4">The sequence shown here is derived from an EMBL/GenBank/DDBJ whole genome shotgun (WGS) entry which is preliminary data.</text>
</comment>
<dbReference type="AlphaFoldDB" id="A0AA46DZU0"/>
<sequence length="448" mass="52830">MNLYNEKIFYHIYPLGFSGAPENNDFYSKPVERLEKIIEWIPHMKYLGINALYLGPIFESVEHGYDTVDYFKIDRRLGTNDSFKKVVNELHANKISVIVDGVFNHVGRNHFAFKDLQHHKKKSKYINWFNGVDFSKKSPYNDPFTYNTWDGHYNLVKLNLKNQEVKEHLFDAVKYWINEFNIDGIRLDAADVLDFTFMKELSELVKNMKKNFWLMGEVVHGDYSKWINDARLDSVTNYECYKGLYSSHNDKNYFEIAHSLKRQFAKGGIYENMSLFSFIDNHDVERISTIIKNKEDLFNLHLLLFSIPGIPSLYYGSEWKIEGKKGSRNDISLRPKLDINYMNSNYETDLINYISKLSQIRKNLNSIKYGSYKEIFVKSEQFAFEREYNNEKTIIILNSSKNNVTINEEKIPKGRYIDVLNNNELLDLQNKKEIKINSFSGRILKKII</sequence>
<dbReference type="Pfam" id="PF00128">
    <property type="entry name" value="Alpha-amylase"/>
    <property type="match status" value="1"/>
</dbReference>
<feature type="domain" description="Glycosyl hydrolase family 13 catalytic" evidence="3">
    <location>
        <begin position="11"/>
        <end position="361"/>
    </location>
</feature>
<keyword evidence="5" id="KW-1185">Reference proteome</keyword>
<dbReference type="EMBL" id="SOBG01000002">
    <property type="protein sequence ID" value="TDT72023.1"/>
    <property type="molecule type" value="Genomic_DNA"/>
</dbReference>
<dbReference type="InterPro" id="IPR045857">
    <property type="entry name" value="O16G_dom_2"/>
</dbReference>
<dbReference type="CDD" id="cd11353">
    <property type="entry name" value="AmyAc_euk_bac_CMD_like"/>
    <property type="match status" value="1"/>
</dbReference>
<dbReference type="RefSeq" id="WP_134112610.1">
    <property type="nucleotide sequence ID" value="NZ_SOBG01000002.1"/>
</dbReference>
<dbReference type="Gene3D" id="3.90.400.10">
    <property type="entry name" value="Oligo-1,6-glucosidase, Domain 2"/>
    <property type="match status" value="1"/>
</dbReference>
<evidence type="ECO:0000256" key="2">
    <source>
        <dbReference type="ARBA" id="ARBA00023295"/>
    </source>
</evidence>
<dbReference type="SUPFAM" id="SSF51445">
    <property type="entry name" value="(Trans)glycosidases"/>
    <property type="match status" value="1"/>
</dbReference>
<keyword evidence="1" id="KW-0378">Hydrolase</keyword>
<dbReference type="SUPFAM" id="SSF51011">
    <property type="entry name" value="Glycosyl hydrolase domain"/>
    <property type="match status" value="1"/>
</dbReference>
<name>A0AA46DZU0_9FUSO</name>
<evidence type="ECO:0000256" key="1">
    <source>
        <dbReference type="ARBA" id="ARBA00022801"/>
    </source>
</evidence>
<dbReference type="PANTHER" id="PTHR10357:SF210">
    <property type="entry name" value="MALTODEXTRIN GLUCOSIDASE"/>
    <property type="match status" value="1"/>
</dbReference>
<organism evidence="4 5">
    <name type="scientific">Hypnocyclicus thermotrophus</name>
    <dbReference type="NCBI Taxonomy" id="1627895"/>
    <lineage>
        <taxon>Bacteria</taxon>
        <taxon>Fusobacteriati</taxon>
        <taxon>Fusobacteriota</taxon>
        <taxon>Fusobacteriia</taxon>
        <taxon>Fusobacteriales</taxon>
        <taxon>Fusobacteriaceae</taxon>
        <taxon>Hypnocyclicus</taxon>
    </lineage>
</organism>
<dbReference type="Gene3D" id="3.20.20.80">
    <property type="entry name" value="Glycosidases"/>
    <property type="match status" value="1"/>
</dbReference>
<dbReference type="GO" id="GO:0005975">
    <property type="term" value="P:carbohydrate metabolic process"/>
    <property type="evidence" value="ECO:0007669"/>
    <property type="project" value="InterPro"/>
</dbReference>
<evidence type="ECO:0000313" key="5">
    <source>
        <dbReference type="Proteomes" id="UP000294678"/>
    </source>
</evidence>
<accession>A0AA46DZU0</accession>
<evidence type="ECO:0000313" key="4">
    <source>
        <dbReference type="EMBL" id="TDT72023.1"/>
    </source>
</evidence>
<dbReference type="InterPro" id="IPR013780">
    <property type="entry name" value="Glyco_hydro_b"/>
</dbReference>
<dbReference type="SMART" id="SM00642">
    <property type="entry name" value="Aamy"/>
    <property type="match status" value="1"/>
</dbReference>
<evidence type="ECO:0000259" key="3">
    <source>
        <dbReference type="SMART" id="SM00642"/>
    </source>
</evidence>
<gene>
    <name evidence="4" type="ORF">EV215_0719</name>
</gene>
<proteinExistence type="predicted"/>
<dbReference type="Gene3D" id="2.60.40.1180">
    <property type="entry name" value="Golgi alpha-mannosidase II"/>
    <property type="match status" value="1"/>
</dbReference>
<protein>
    <submittedName>
        <fullName evidence="4">Glycosidase</fullName>
    </submittedName>
</protein>
<dbReference type="PANTHER" id="PTHR10357">
    <property type="entry name" value="ALPHA-AMYLASE FAMILY MEMBER"/>
    <property type="match status" value="1"/>
</dbReference>
<reference evidence="4 5" key="1">
    <citation type="submission" date="2019-03" db="EMBL/GenBank/DDBJ databases">
        <title>Genomic Encyclopedia of Type Strains, Phase IV (KMG-IV): sequencing the most valuable type-strain genomes for metagenomic binning, comparative biology and taxonomic classification.</title>
        <authorList>
            <person name="Goeker M."/>
        </authorList>
    </citation>
    <scope>NUCLEOTIDE SEQUENCE [LARGE SCALE GENOMIC DNA]</scope>
    <source>
        <strain evidence="4 5">DSM 100055</strain>
    </source>
</reference>